<gene>
    <name evidence="2" type="ORF">CPT_Moon236</name>
</gene>
<accession>A0A0A0YR33</accession>
<dbReference type="Pfam" id="PF24051">
    <property type="entry name" value="DUF7355"/>
    <property type="match status" value="1"/>
</dbReference>
<name>A0A0A0YR33_9CAUD</name>
<proteinExistence type="predicted"/>
<evidence type="ECO:0000313" key="3">
    <source>
        <dbReference type="Proteomes" id="UP000030323"/>
    </source>
</evidence>
<dbReference type="RefSeq" id="YP_009146669.1">
    <property type="nucleotide sequence ID" value="NC_027331.1"/>
</dbReference>
<evidence type="ECO:0000259" key="1">
    <source>
        <dbReference type="Pfam" id="PF24051"/>
    </source>
</evidence>
<protein>
    <recommendedName>
        <fullName evidence="1">DUF7355 domain-containing protein</fullName>
    </recommendedName>
</protein>
<feature type="domain" description="DUF7355" evidence="1">
    <location>
        <begin position="10"/>
        <end position="94"/>
    </location>
</feature>
<sequence length="99" mass="11326">MITVQPNANTLKNVAKMVVAQVVDNFMFTPNTTANQILIHSDIVAVMNILWKDTDFRVVPHFDSFGFTFDFTIDPGTPNAFGFSVKYFWDNSNDFRQEI</sequence>
<dbReference type="Proteomes" id="UP000030323">
    <property type="component" value="Segment"/>
</dbReference>
<dbReference type="KEGG" id="vg:24721835"/>
<dbReference type="EMBL" id="KM236240">
    <property type="protein sequence ID" value="AIX12207.1"/>
    <property type="molecule type" value="Genomic_DNA"/>
</dbReference>
<keyword evidence="3" id="KW-1185">Reference proteome</keyword>
<evidence type="ECO:0000313" key="2">
    <source>
        <dbReference type="EMBL" id="AIX12207.1"/>
    </source>
</evidence>
<dbReference type="GeneID" id="24721835"/>
<dbReference type="InterPro" id="IPR055779">
    <property type="entry name" value="DUF7355"/>
</dbReference>
<organism evidence="2 3">
    <name type="scientific">Citrobacter phage Moon</name>
    <dbReference type="NCBI Taxonomy" id="1540095"/>
    <lineage>
        <taxon>Viruses</taxon>
        <taxon>Duplodnaviria</taxon>
        <taxon>Heunggongvirae</taxon>
        <taxon>Uroviricota</taxon>
        <taxon>Caudoviricetes</taxon>
        <taxon>Pantevenvirales</taxon>
        <taxon>Straboviridae</taxon>
        <taxon>Tevenvirinae</taxon>
        <taxon>Moonvirus</taxon>
        <taxon>Moonvirus moon</taxon>
    </lineage>
</organism>
<reference evidence="2 3" key="1">
    <citation type="journal article" date="2015" name="Genome Announc.">
        <title>Complete Genome Sequence of Citrobacter freundii Myophage Moon.</title>
        <authorList>
            <person name="Edwards G.B."/>
            <person name="Luna A.J."/>
            <person name="Hernandez A.C."/>
            <person name="Kuty Everett G.F."/>
        </authorList>
    </citation>
    <scope>NUCLEOTIDE SEQUENCE [LARGE SCALE GENOMIC DNA]</scope>
</reference>